<proteinExistence type="predicted"/>
<feature type="transmembrane region" description="Helical" evidence="1">
    <location>
        <begin position="12"/>
        <end position="30"/>
    </location>
</feature>
<evidence type="ECO:0000313" key="2">
    <source>
        <dbReference type="EMBL" id="OGZ62952.1"/>
    </source>
</evidence>
<evidence type="ECO:0008006" key="4">
    <source>
        <dbReference type="Google" id="ProtNLM"/>
    </source>
</evidence>
<dbReference type="Proteomes" id="UP000178991">
    <property type="component" value="Unassembled WGS sequence"/>
</dbReference>
<keyword evidence="1" id="KW-0812">Transmembrane</keyword>
<dbReference type="AlphaFoldDB" id="A0A1G2HKE3"/>
<dbReference type="EMBL" id="MHOL01000010">
    <property type="protein sequence ID" value="OGZ62952.1"/>
    <property type="molecule type" value="Genomic_DNA"/>
</dbReference>
<sequence length="198" mass="22060">MNKSSGQISRFILVLAVVVLIVIAIIYFATKFSTVKKAQQEKLQNTTGNVNEPPKPVYDTQIGDVKFIFESAINFGSVLRSNMSYPPDLVTTEKFIKVTIGAQNKGKSNVLQSSWDIGNIIDSDGRNFIPIINQAYFWLPKIDLCGSILKPEFEPTPCVKIYEVSKASDSLKIEVNATLDLNSSKKQKSFVDLLVTEY</sequence>
<protein>
    <recommendedName>
        <fullName evidence="4">DUF4352 domain-containing protein</fullName>
    </recommendedName>
</protein>
<gene>
    <name evidence="2" type="ORF">A2639_01530</name>
</gene>
<comment type="caution">
    <text evidence="2">The sequence shown here is derived from an EMBL/GenBank/DDBJ whole genome shotgun (WGS) entry which is preliminary data.</text>
</comment>
<evidence type="ECO:0000256" key="1">
    <source>
        <dbReference type="SAM" id="Phobius"/>
    </source>
</evidence>
<name>A0A1G2HKE3_9BACT</name>
<reference evidence="2 3" key="1">
    <citation type="journal article" date="2016" name="Nat. Commun.">
        <title>Thousands of microbial genomes shed light on interconnected biogeochemical processes in an aquifer system.</title>
        <authorList>
            <person name="Anantharaman K."/>
            <person name="Brown C.T."/>
            <person name="Hug L.A."/>
            <person name="Sharon I."/>
            <person name="Castelle C.J."/>
            <person name="Probst A.J."/>
            <person name="Thomas B.C."/>
            <person name="Singh A."/>
            <person name="Wilkins M.J."/>
            <person name="Karaoz U."/>
            <person name="Brodie E.L."/>
            <person name="Williams K.H."/>
            <person name="Hubbard S.S."/>
            <person name="Banfield J.F."/>
        </authorList>
    </citation>
    <scope>NUCLEOTIDE SEQUENCE [LARGE SCALE GENOMIC DNA]</scope>
</reference>
<organism evidence="2 3">
    <name type="scientific">Candidatus Staskawiczbacteria bacterium RIFCSPHIGHO2_01_FULL_34_27</name>
    <dbReference type="NCBI Taxonomy" id="1802199"/>
    <lineage>
        <taxon>Bacteria</taxon>
        <taxon>Candidatus Staskawicziibacteriota</taxon>
    </lineage>
</organism>
<evidence type="ECO:0000313" key="3">
    <source>
        <dbReference type="Proteomes" id="UP000178991"/>
    </source>
</evidence>
<keyword evidence="1" id="KW-1133">Transmembrane helix</keyword>
<accession>A0A1G2HKE3</accession>
<keyword evidence="1" id="KW-0472">Membrane</keyword>